<dbReference type="PANTHER" id="PTHR43527">
    <property type="entry name" value="4-DIPHOSPHOCYTIDYL-2-C-METHYL-D-ERYTHRITOL KINASE, CHLOROPLASTIC"/>
    <property type="match status" value="1"/>
</dbReference>
<feature type="active site" evidence="9">
    <location>
        <position position="136"/>
    </location>
</feature>
<name>A0ABP6KJR0_9ENTE</name>
<evidence type="ECO:0000259" key="10">
    <source>
        <dbReference type="Pfam" id="PF00288"/>
    </source>
</evidence>
<keyword evidence="13" id="KW-1185">Reference proteome</keyword>
<sequence length="283" mass="31413">MEIIEKAPAKINLGLDVLYKREDGYHELEMVMSSVDLADHLSFEPLNKNQIVIESNKAFLPSDQRNNVYQAAAIIKERYGIDEGIKITIKKNIPVAAGLGGGSTDCAATLRGLNRLWGLHLSIEEMIDIGMHVGTDVPYCLYGTTSFIAGKGEIVKVLKPMPPCWVILVKPRLSVSTRKIFQQVDTRRITHPDMKNLAAAILRQDYSAMLQYMGNSLEDVTITKHPIIQQIKTRMVKYGADTALMSGSGPTVFALCQKQSRAKRIVNGVKGFCDEVYMVRTLG</sequence>
<organism evidence="12 13">
    <name type="scientific">Tetragenococcus solitarius</name>
    <dbReference type="NCBI Taxonomy" id="71453"/>
    <lineage>
        <taxon>Bacteria</taxon>
        <taxon>Bacillati</taxon>
        <taxon>Bacillota</taxon>
        <taxon>Bacilli</taxon>
        <taxon>Lactobacillales</taxon>
        <taxon>Enterococcaceae</taxon>
        <taxon>Tetragenococcus</taxon>
    </lineage>
</organism>
<evidence type="ECO:0000256" key="2">
    <source>
        <dbReference type="ARBA" id="ARBA00012052"/>
    </source>
</evidence>
<evidence type="ECO:0000256" key="4">
    <source>
        <dbReference type="ARBA" id="ARBA00022679"/>
    </source>
</evidence>
<feature type="active site" evidence="9">
    <location>
        <position position="10"/>
    </location>
</feature>
<dbReference type="InterPro" id="IPR036554">
    <property type="entry name" value="GHMP_kinase_C_sf"/>
</dbReference>
<proteinExistence type="inferred from homology"/>
<dbReference type="EMBL" id="BAAAXQ010000009">
    <property type="protein sequence ID" value="GAA3010578.1"/>
    <property type="molecule type" value="Genomic_DNA"/>
</dbReference>
<feature type="binding site" evidence="9">
    <location>
        <begin position="94"/>
        <end position="104"/>
    </location>
    <ligand>
        <name>ATP</name>
        <dbReference type="ChEBI" id="CHEBI:30616"/>
    </ligand>
</feature>
<evidence type="ECO:0000256" key="7">
    <source>
        <dbReference type="ARBA" id="ARBA00022840"/>
    </source>
</evidence>
<dbReference type="Gene3D" id="3.30.70.890">
    <property type="entry name" value="GHMP kinase, C-terminal domain"/>
    <property type="match status" value="1"/>
</dbReference>
<comment type="catalytic activity">
    <reaction evidence="9">
        <text>4-CDP-2-C-methyl-D-erythritol + ATP = 4-CDP-2-C-methyl-D-erythritol 2-phosphate + ADP + H(+)</text>
        <dbReference type="Rhea" id="RHEA:18437"/>
        <dbReference type="ChEBI" id="CHEBI:15378"/>
        <dbReference type="ChEBI" id="CHEBI:30616"/>
        <dbReference type="ChEBI" id="CHEBI:57823"/>
        <dbReference type="ChEBI" id="CHEBI:57919"/>
        <dbReference type="ChEBI" id="CHEBI:456216"/>
        <dbReference type="EC" id="2.7.1.148"/>
    </reaction>
</comment>
<dbReference type="Gene3D" id="3.30.230.10">
    <property type="match status" value="1"/>
</dbReference>
<feature type="domain" description="GHMP kinase N-terminal" evidence="10">
    <location>
        <begin position="66"/>
        <end position="143"/>
    </location>
</feature>
<protein>
    <recommendedName>
        <fullName evidence="3 9">4-diphosphocytidyl-2-C-methyl-D-erythritol kinase</fullName>
        <shortName evidence="9">CMK</shortName>
        <ecNumber evidence="2 9">2.7.1.148</ecNumber>
    </recommendedName>
    <alternativeName>
        <fullName evidence="8 9">4-(cytidine-5'-diphospho)-2-C-methyl-D-erythritol kinase</fullName>
    </alternativeName>
</protein>
<keyword evidence="9" id="KW-0414">Isoprene biosynthesis</keyword>
<comment type="pathway">
    <text evidence="9">Isoprenoid biosynthesis; isopentenyl diphosphate biosynthesis via DXP pathway; isopentenyl diphosphate from 1-deoxy-D-xylulose 5-phosphate: step 3/6.</text>
</comment>
<dbReference type="Proteomes" id="UP001501577">
    <property type="component" value="Unassembled WGS sequence"/>
</dbReference>
<evidence type="ECO:0000259" key="11">
    <source>
        <dbReference type="Pfam" id="PF08544"/>
    </source>
</evidence>
<evidence type="ECO:0000256" key="5">
    <source>
        <dbReference type="ARBA" id="ARBA00022741"/>
    </source>
</evidence>
<comment type="function">
    <text evidence="9">Catalyzes the phosphorylation of the position 2 hydroxy group of 4-diphosphocytidyl-2C-methyl-D-erythritol.</text>
</comment>
<keyword evidence="5 9" id="KW-0547">Nucleotide-binding</keyword>
<dbReference type="InterPro" id="IPR013750">
    <property type="entry name" value="GHMP_kinase_C_dom"/>
</dbReference>
<dbReference type="NCBIfam" id="TIGR00154">
    <property type="entry name" value="ispE"/>
    <property type="match status" value="1"/>
</dbReference>
<dbReference type="Pfam" id="PF00288">
    <property type="entry name" value="GHMP_kinases_N"/>
    <property type="match status" value="1"/>
</dbReference>
<dbReference type="NCBIfam" id="NF011202">
    <property type="entry name" value="PRK14608.1"/>
    <property type="match status" value="1"/>
</dbReference>
<keyword evidence="7 9" id="KW-0067">ATP-binding</keyword>
<feature type="domain" description="GHMP kinase C-terminal" evidence="11">
    <location>
        <begin position="198"/>
        <end position="272"/>
    </location>
</feature>
<evidence type="ECO:0000256" key="6">
    <source>
        <dbReference type="ARBA" id="ARBA00022777"/>
    </source>
</evidence>
<evidence type="ECO:0000256" key="1">
    <source>
        <dbReference type="ARBA" id="ARBA00009684"/>
    </source>
</evidence>
<gene>
    <name evidence="9 12" type="primary">ispE</name>
    <name evidence="12" type="ORF">GCM10019998_03300</name>
</gene>
<comment type="caution">
    <text evidence="12">The sequence shown here is derived from an EMBL/GenBank/DDBJ whole genome shotgun (WGS) entry which is preliminary data.</text>
</comment>
<dbReference type="InterPro" id="IPR004424">
    <property type="entry name" value="IspE"/>
</dbReference>
<dbReference type="PIRSF" id="PIRSF010376">
    <property type="entry name" value="IspE"/>
    <property type="match status" value="1"/>
</dbReference>
<comment type="similarity">
    <text evidence="1 9">Belongs to the GHMP kinase family. IspE subfamily.</text>
</comment>
<dbReference type="EC" id="2.7.1.148" evidence="2 9"/>
<evidence type="ECO:0000256" key="3">
    <source>
        <dbReference type="ARBA" id="ARBA00017473"/>
    </source>
</evidence>
<evidence type="ECO:0000313" key="12">
    <source>
        <dbReference type="EMBL" id="GAA3010578.1"/>
    </source>
</evidence>
<dbReference type="GO" id="GO:0016301">
    <property type="term" value="F:kinase activity"/>
    <property type="evidence" value="ECO:0007669"/>
    <property type="project" value="UniProtKB-KW"/>
</dbReference>
<dbReference type="InterPro" id="IPR006204">
    <property type="entry name" value="GHMP_kinase_N_dom"/>
</dbReference>
<accession>A0ABP6KJR0</accession>
<dbReference type="Pfam" id="PF08544">
    <property type="entry name" value="GHMP_kinases_C"/>
    <property type="match status" value="1"/>
</dbReference>
<dbReference type="SUPFAM" id="SSF55060">
    <property type="entry name" value="GHMP Kinase, C-terminal domain"/>
    <property type="match status" value="1"/>
</dbReference>
<keyword evidence="6 9" id="KW-0418">Kinase</keyword>
<dbReference type="InterPro" id="IPR014721">
    <property type="entry name" value="Ribsml_uS5_D2-typ_fold_subgr"/>
</dbReference>
<evidence type="ECO:0000313" key="13">
    <source>
        <dbReference type="Proteomes" id="UP001501577"/>
    </source>
</evidence>
<evidence type="ECO:0000256" key="8">
    <source>
        <dbReference type="ARBA" id="ARBA00032554"/>
    </source>
</evidence>
<dbReference type="PANTHER" id="PTHR43527:SF2">
    <property type="entry name" value="4-DIPHOSPHOCYTIDYL-2-C-METHYL-D-ERYTHRITOL KINASE, CHLOROPLASTIC"/>
    <property type="match status" value="1"/>
</dbReference>
<keyword evidence="4 9" id="KW-0808">Transferase</keyword>
<dbReference type="InterPro" id="IPR020568">
    <property type="entry name" value="Ribosomal_Su5_D2-typ_SF"/>
</dbReference>
<dbReference type="HAMAP" id="MF_00061">
    <property type="entry name" value="IspE"/>
    <property type="match status" value="1"/>
</dbReference>
<evidence type="ECO:0000256" key="9">
    <source>
        <dbReference type="HAMAP-Rule" id="MF_00061"/>
    </source>
</evidence>
<reference evidence="13" key="1">
    <citation type="journal article" date="2019" name="Int. J. Syst. Evol. Microbiol.">
        <title>The Global Catalogue of Microorganisms (GCM) 10K type strain sequencing project: providing services to taxonomists for standard genome sequencing and annotation.</title>
        <authorList>
            <consortium name="The Broad Institute Genomics Platform"/>
            <consortium name="The Broad Institute Genome Sequencing Center for Infectious Disease"/>
            <person name="Wu L."/>
            <person name="Ma J."/>
        </authorList>
    </citation>
    <scope>NUCLEOTIDE SEQUENCE [LARGE SCALE GENOMIC DNA]</scope>
    <source>
        <strain evidence="13">JCM 8736</strain>
    </source>
</reference>
<dbReference type="SUPFAM" id="SSF54211">
    <property type="entry name" value="Ribosomal protein S5 domain 2-like"/>
    <property type="match status" value="1"/>
</dbReference>
<dbReference type="RefSeq" id="WP_068709189.1">
    <property type="nucleotide sequence ID" value="NZ_BAAAXQ010000009.1"/>
</dbReference>